<dbReference type="SUPFAM" id="SSF51569">
    <property type="entry name" value="Aldolase"/>
    <property type="match status" value="1"/>
</dbReference>
<keyword evidence="3" id="KW-0479">Metal-binding</keyword>
<organism evidence="4 5">
    <name type="scientific">Lactococcus garvieae DCC43</name>
    <dbReference type="NCBI Taxonomy" id="1231377"/>
    <lineage>
        <taxon>Bacteria</taxon>
        <taxon>Bacillati</taxon>
        <taxon>Bacillota</taxon>
        <taxon>Bacilli</taxon>
        <taxon>Lactobacillales</taxon>
        <taxon>Streptococcaceae</taxon>
        <taxon>Lactococcus</taxon>
    </lineage>
</organism>
<gene>
    <name evidence="4" type="ORF">C426_1384</name>
</gene>
<evidence type="ECO:0000256" key="1">
    <source>
        <dbReference type="PIRSR" id="PIRSR001359-1"/>
    </source>
</evidence>
<protein>
    <submittedName>
        <fullName evidence="4">Tagatose 1,6-diphosphate aldolase</fullName>
        <ecNumber evidence="4">4.1.2.40</ecNumber>
    </submittedName>
</protein>
<dbReference type="InterPro" id="IPR050246">
    <property type="entry name" value="Class_II_FBP_aldolase"/>
</dbReference>
<dbReference type="PROSITE" id="PS00806">
    <property type="entry name" value="ALDOLASE_CLASS_II_2"/>
    <property type="match status" value="1"/>
</dbReference>
<proteinExistence type="predicted"/>
<dbReference type="InterPro" id="IPR013785">
    <property type="entry name" value="Aldolase_TIM"/>
</dbReference>
<keyword evidence="4" id="KW-0456">Lyase</keyword>
<feature type="active site" description="Proton donor" evidence="1">
    <location>
        <position position="82"/>
    </location>
</feature>
<dbReference type="CDD" id="cd00947">
    <property type="entry name" value="TBP_aldolase_IIB"/>
    <property type="match status" value="1"/>
</dbReference>
<feature type="binding site" evidence="2">
    <location>
        <begin position="229"/>
        <end position="232"/>
    </location>
    <ligand>
        <name>dihydroxyacetone phosphate</name>
        <dbReference type="ChEBI" id="CHEBI:57642"/>
    </ligand>
</feature>
<dbReference type="PANTHER" id="PTHR30304">
    <property type="entry name" value="D-TAGATOSE-1,6-BISPHOSPHATE ALDOLASE"/>
    <property type="match status" value="1"/>
</dbReference>
<dbReference type="GO" id="GO:0005975">
    <property type="term" value="P:carbohydrate metabolic process"/>
    <property type="evidence" value="ECO:0007669"/>
    <property type="project" value="InterPro"/>
</dbReference>
<evidence type="ECO:0000313" key="4">
    <source>
        <dbReference type="EMBL" id="EKF51245.1"/>
    </source>
</evidence>
<dbReference type="GO" id="GO:0009025">
    <property type="term" value="F:tagatose-bisphosphate aldolase activity"/>
    <property type="evidence" value="ECO:0007669"/>
    <property type="project" value="UniProtKB-EC"/>
</dbReference>
<dbReference type="PIRSF" id="PIRSF001359">
    <property type="entry name" value="F_bP_aldolase_II"/>
    <property type="match status" value="1"/>
</dbReference>
<keyword evidence="3" id="KW-0862">Zinc</keyword>
<dbReference type="NCBIfam" id="TIGR00167">
    <property type="entry name" value="cbbA"/>
    <property type="match status" value="1"/>
</dbReference>
<feature type="binding site" evidence="3">
    <location>
        <position position="104"/>
    </location>
    <ligand>
        <name>Zn(2+)</name>
        <dbReference type="ChEBI" id="CHEBI:29105"/>
        <label>2</label>
    </ligand>
</feature>
<reference evidence="4 5" key="1">
    <citation type="journal article" date="2012" name="J. Bacteriol.">
        <title>Genome Sequence of the Bacteriocin-Producing Strain Lactococcus garvieae DCC43.</title>
        <authorList>
            <person name="Gabrielsen C."/>
            <person name="Brede D.A."/>
            <person name="Hernandez P.E."/>
            <person name="Nes I.F."/>
            <person name="Diep D.B."/>
        </authorList>
    </citation>
    <scope>NUCLEOTIDE SEQUENCE [LARGE SCALE GENOMIC DNA]</scope>
    <source>
        <strain evidence="4 5">DCC43</strain>
    </source>
</reference>
<evidence type="ECO:0000256" key="2">
    <source>
        <dbReference type="PIRSR" id="PIRSR001359-2"/>
    </source>
</evidence>
<evidence type="ECO:0000313" key="5">
    <source>
        <dbReference type="Proteomes" id="UP000006787"/>
    </source>
</evidence>
<accession>K2PIH9</accession>
<dbReference type="InterPro" id="IPR000771">
    <property type="entry name" value="FBA_II"/>
</dbReference>
<dbReference type="EC" id="4.1.2.40" evidence="4"/>
<sequence>MVLVKSKEMIEEAFKKGYAIGAFNAENMEMAEAIVEAAEEMNAPVIVQTTSGTLNTTPPEMFYHMVKAAAEKVSVPVVMHLDHGDDFDRVARCLRAGYTSVMIDASKKPFEDNVSITEEVVKMAHSMDIPVEAELGIVGGKEDGNNAETVAFTDPAEAEQFVKATKVDFLAIGIGNSHGFYKAEPKLQYDILEAVKAKTGDVPLVLHGTSGIPDEDVSKAVAMGIAKVNYATELRAVFTNAIKEYISEDEKVVDPKKYNTAAKQAVKELVKQKIQVLGSDGKAGKCC</sequence>
<dbReference type="Proteomes" id="UP000006787">
    <property type="component" value="Unassembled WGS sequence"/>
</dbReference>
<feature type="binding site" evidence="3">
    <location>
        <position position="207"/>
    </location>
    <ligand>
        <name>Zn(2+)</name>
        <dbReference type="ChEBI" id="CHEBI:29105"/>
        <label>1</label>
        <note>catalytic</note>
    </ligand>
</feature>
<dbReference type="PROSITE" id="PS00602">
    <property type="entry name" value="ALDOLASE_CLASS_II_1"/>
    <property type="match status" value="1"/>
</dbReference>
<comment type="caution">
    <text evidence="4">The sequence shown here is derived from an EMBL/GenBank/DDBJ whole genome shotgun (WGS) entry which is preliminary data.</text>
</comment>
<dbReference type="PATRIC" id="fig|1231377.3.peg.1380"/>
<dbReference type="Gene3D" id="3.20.20.70">
    <property type="entry name" value="Aldolase class I"/>
    <property type="match status" value="1"/>
</dbReference>
<dbReference type="Pfam" id="PF01116">
    <property type="entry name" value="F_bP_aldolase"/>
    <property type="match status" value="1"/>
</dbReference>
<evidence type="ECO:0000256" key="3">
    <source>
        <dbReference type="PIRSR" id="PIRSR001359-3"/>
    </source>
</evidence>
<feature type="binding site" evidence="2">
    <location>
        <begin position="208"/>
        <end position="210"/>
    </location>
    <ligand>
        <name>dihydroxyacetone phosphate</name>
        <dbReference type="ChEBI" id="CHEBI:57642"/>
    </ligand>
</feature>
<feature type="binding site" evidence="3">
    <location>
        <position position="178"/>
    </location>
    <ligand>
        <name>Zn(2+)</name>
        <dbReference type="ChEBI" id="CHEBI:29105"/>
        <label>1</label>
        <note>catalytic</note>
    </ligand>
</feature>
<dbReference type="GO" id="GO:0008270">
    <property type="term" value="F:zinc ion binding"/>
    <property type="evidence" value="ECO:0007669"/>
    <property type="project" value="InterPro"/>
</dbReference>
<feature type="binding site" evidence="2">
    <location>
        <position position="179"/>
    </location>
    <ligand>
        <name>dihydroxyacetone phosphate</name>
        <dbReference type="ChEBI" id="CHEBI:57642"/>
    </ligand>
</feature>
<dbReference type="eggNOG" id="COG0191">
    <property type="taxonomic scope" value="Bacteria"/>
</dbReference>
<dbReference type="RefSeq" id="WP_003135899.1">
    <property type="nucleotide sequence ID" value="NZ_AMQS01000018.1"/>
</dbReference>
<dbReference type="EMBL" id="AMQS01000018">
    <property type="protein sequence ID" value="EKF51245.1"/>
    <property type="molecule type" value="Genomic_DNA"/>
</dbReference>
<feature type="binding site" evidence="3">
    <location>
        <position position="83"/>
    </location>
    <ligand>
        <name>Zn(2+)</name>
        <dbReference type="ChEBI" id="CHEBI:29105"/>
        <label>1</label>
        <note>catalytic</note>
    </ligand>
</feature>
<feature type="binding site" evidence="3">
    <location>
        <position position="134"/>
    </location>
    <ligand>
        <name>Zn(2+)</name>
        <dbReference type="ChEBI" id="CHEBI:29105"/>
        <label>2</label>
    </ligand>
</feature>
<name>K2PIH9_9LACT</name>
<dbReference type="PANTHER" id="PTHR30304:SF0">
    <property type="entry name" value="D-TAGATOSE-1,6-BISPHOSPHATE ALDOLASE SUBUNIT GATY-RELATED"/>
    <property type="match status" value="1"/>
</dbReference>
<dbReference type="AlphaFoldDB" id="K2PIH9"/>
<comment type="cofactor">
    <cofactor evidence="3">
        <name>Zn(2+)</name>
        <dbReference type="ChEBI" id="CHEBI:29105"/>
    </cofactor>
    <text evidence="3">Binds 2 Zn(2+) ions per subunit. One is catalytic and the other provides a structural contribution.</text>
</comment>